<dbReference type="PANTHER" id="PTHR15109:SF2">
    <property type="entry name" value="PROTEIN FAM193A"/>
    <property type="match status" value="1"/>
</dbReference>
<organism evidence="2 3">
    <name type="scientific">Cirrhinus mrigala</name>
    <name type="common">Mrigala</name>
    <dbReference type="NCBI Taxonomy" id="683832"/>
    <lineage>
        <taxon>Eukaryota</taxon>
        <taxon>Metazoa</taxon>
        <taxon>Chordata</taxon>
        <taxon>Craniata</taxon>
        <taxon>Vertebrata</taxon>
        <taxon>Euteleostomi</taxon>
        <taxon>Actinopterygii</taxon>
        <taxon>Neopterygii</taxon>
        <taxon>Teleostei</taxon>
        <taxon>Ostariophysi</taxon>
        <taxon>Cypriniformes</taxon>
        <taxon>Cyprinidae</taxon>
        <taxon>Labeoninae</taxon>
        <taxon>Labeonini</taxon>
        <taxon>Cirrhinus</taxon>
    </lineage>
</organism>
<dbReference type="Proteomes" id="UP001529510">
    <property type="component" value="Unassembled WGS sequence"/>
</dbReference>
<dbReference type="InterPro" id="IPR029717">
    <property type="entry name" value="FAM193"/>
</dbReference>
<keyword evidence="3" id="KW-1185">Reference proteome</keyword>
<reference evidence="2 3" key="1">
    <citation type="submission" date="2024-05" db="EMBL/GenBank/DDBJ databases">
        <title>Genome sequencing and assembly of Indian major carp, Cirrhinus mrigala (Hamilton, 1822).</title>
        <authorList>
            <person name="Mohindra V."/>
            <person name="Chowdhury L.M."/>
            <person name="Lal K."/>
            <person name="Jena J.K."/>
        </authorList>
    </citation>
    <scope>NUCLEOTIDE SEQUENCE [LARGE SCALE GENOMIC DNA]</scope>
    <source>
        <strain evidence="2">CM1030</strain>
        <tissue evidence="2">Blood</tissue>
    </source>
</reference>
<feature type="non-terminal residue" evidence="2">
    <location>
        <position position="1"/>
    </location>
</feature>
<feature type="non-terminal residue" evidence="2">
    <location>
        <position position="66"/>
    </location>
</feature>
<evidence type="ECO:0000256" key="1">
    <source>
        <dbReference type="SAM" id="MobiDB-lite"/>
    </source>
</evidence>
<comment type="caution">
    <text evidence="2">The sequence shown here is derived from an EMBL/GenBank/DDBJ whole genome shotgun (WGS) entry which is preliminary data.</text>
</comment>
<feature type="compositionally biased region" description="Low complexity" evidence="1">
    <location>
        <begin position="35"/>
        <end position="48"/>
    </location>
</feature>
<sequence length="66" mass="6951">LSHILTCGIMDAPMAEDLHLKLPLQAEPPRDYLMSSGSSGSGSAPGSPITIQQHPRLILPQDGTTT</sequence>
<dbReference type="PANTHER" id="PTHR15109">
    <property type="entry name" value="AGAP004327-PA"/>
    <property type="match status" value="1"/>
</dbReference>
<proteinExistence type="predicted"/>
<name>A0ABD0RYA5_CIRMR</name>
<evidence type="ECO:0000313" key="3">
    <source>
        <dbReference type="Proteomes" id="UP001529510"/>
    </source>
</evidence>
<accession>A0ABD0RYA5</accession>
<evidence type="ECO:0000313" key="2">
    <source>
        <dbReference type="EMBL" id="KAL0203484.1"/>
    </source>
</evidence>
<protein>
    <submittedName>
        <fullName evidence="2">Uncharacterized protein</fullName>
    </submittedName>
</protein>
<gene>
    <name evidence="2" type="ORF">M9458_001502</name>
</gene>
<dbReference type="AlphaFoldDB" id="A0ABD0RYA5"/>
<dbReference type="EMBL" id="JAMKFB020000001">
    <property type="protein sequence ID" value="KAL0203484.1"/>
    <property type="molecule type" value="Genomic_DNA"/>
</dbReference>
<feature type="region of interest" description="Disordered" evidence="1">
    <location>
        <begin position="29"/>
        <end position="66"/>
    </location>
</feature>